<proteinExistence type="predicted"/>
<sequence length="75" mass="7872">MLAVAAILVGLAGTIGWRWHSYVVNTTDPYDEVGISLNAAAPGPINAWGCARLKATFEGRALPPYGCTGPDGGWR</sequence>
<evidence type="ECO:0000313" key="2">
    <source>
        <dbReference type="Proteomes" id="UP000291613"/>
    </source>
</evidence>
<accession>A0A4Q9GCJ0</accession>
<dbReference type="Proteomes" id="UP000291613">
    <property type="component" value="Unassembled WGS sequence"/>
</dbReference>
<gene>
    <name evidence="1" type="ORF">EYR15_16020</name>
</gene>
<reference evidence="1 2" key="1">
    <citation type="submission" date="2019-02" db="EMBL/GenBank/DDBJ databases">
        <title>Hansschlegelia quercus sp. nov., a novel methylotrophic bacterium from buds of oak (Quercus robur L.).</title>
        <authorList>
            <person name="Agafonova N.V."/>
            <person name="Kaparullina E.N."/>
            <person name="Grouzdev D.S."/>
            <person name="Doronina N.V."/>
        </authorList>
    </citation>
    <scope>NUCLEOTIDE SEQUENCE [LARGE SCALE GENOMIC DNA]</scope>
    <source>
        <strain evidence="1 2">Dub</strain>
    </source>
</reference>
<name>A0A4Q9GCJ0_9HYPH</name>
<comment type="caution">
    <text evidence="1">The sequence shown here is derived from an EMBL/GenBank/DDBJ whole genome shotgun (WGS) entry which is preliminary data.</text>
</comment>
<organism evidence="1 2">
    <name type="scientific">Hansschlegelia quercus</name>
    <dbReference type="NCBI Taxonomy" id="2528245"/>
    <lineage>
        <taxon>Bacteria</taxon>
        <taxon>Pseudomonadati</taxon>
        <taxon>Pseudomonadota</taxon>
        <taxon>Alphaproteobacteria</taxon>
        <taxon>Hyphomicrobiales</taxon>
        <taxon>Methylopilaceae</taxon>
        <taxon>Hansschlegelia</taxon>
    </lineage>
</organism>
<keyword evidence="2" id="KW-1185">Reference proteome</keyword>
<dbReference type="EMBL" id="SIUB01000010">
    <property type="protein sequence ID" value="TBN47683.1"/>
    <property type="molecule type" value="Genomic_DNA"/>
</dbReference>
<dbReference type="AlphaFoldDB" id="A0A4Q9GCJ0"/>
<evidence type="ECO:0000313" key="1">
    <source>
        <dbReference type="EMBL" id="TBN47683.1"/>
    </source>
</evidence>
<dbReference type="OrthoDB" id="8478544at2"/>
<protein>
    <submittedName>
        <fullName evidence="1">Uncharacterized protein</fullName>
    </submittedName>
</protein>